<evidence type="ECO:0000256" key="5">
    <source>
        <dbReference type="ARBA" id="ARBA00016110"/>
    </source>
</evidence>
<dbReference type="InterPro" id="IPR050259">
    <property type="entry name" value="SDR"/>
</dbReference>
<evidence type="ECO:0000256" key="10">
    <source>
        <dbReference type="ARBA" id="ARBA00029989"/>
    </source>
</evidence>
<dbReference type="PRINTS" id="PR00081">
    <property type="entry name" value="GDHRDH"/>
</dbReference>
<dbReference type="PANTHER" id="PTHR42879">
    <property type="entry name" value="3-OXOACYL-(ACYL-CARRIER-PROTEIN) REDUCTASE"/>
    <property type="match status" value="1"/>
</dbReference>
<dbReference type="EMBL" id="LUGM01000002">
    <property type="protein sequence ID" value="KYH13801.1"/>
    <property type="molecule type" value="Genomic_DNA"/>
</dbReference>
<dbReference type="InterPro" id="IPR002347">
    <property type="entry name" value="SDR_fam"/>
</dbReference>
<evidence type="ECO:0000256" key="12">
    <source>
        <dbReference type="ARBA" id="ARBA00032683"/>
    </source>
</evidence>
<dbReference type="Pfam" id="PF13561">
    <property type="entry name" value="adh_short_C2"/>
    <property type="match status" value="1"/>
</dbReference>
<evidence type="ECO:0000256" key="8">
    <source>
        <dbReference type="ARBA" id="ARBA00029743"/>
    </source>
</evidence>
<comment type="similarity">
    <text evidence="3">Belongs to the short-chain dehydrogenases/reductases (SDR) family.</text>
</comment>
<evidence type="ECO:0000256" key="2">
    <source>
        <dbReference type="ARBA" id="ARBA00003200"/>
    </source>
</evidence>
<dbReference type="Proteomes" id="UP000075418">
    <property type="component" value="Unassembled WGS sequence"/>
</dbReference>
<dbReference type="NCBIfam" id="TIGR01963">
    <property type="entry name" value="PHB_DH"/>
    <property type="match status" value="1"/>
</dbReference>
<dbReference type="NCBIfam" id="NF009093">
    <property type="entry name" value="PRK12429.1"/>
    <property type="match status" value="1"/>
</dbReference>
<gene>
    <name evidence="14" type="ORF">A0131_03140</name>
</gene>
<evidence type="ECO:0000256" key="11">
    <source>
        <dbReference type="ARBA" id="ARBA00031758"/>
    </source>
</evidence>
<name>A0A151A2Z8_9STAP</name>
<dbReference type="PROSITE" id="PS00061">
    <property type="entry name" value="ADH_SHORT"/>
    <property type="match status" value="1"/>
</dbReference>
<dbReference type="GO" id="GO:0003858">
    <property type="term" value="F:3-hydroxybutyrate dehydrogenase activity"/>
    <property type="evidence" value="ECO:0007669"/>
    <property type="project" value="InterPro"/>
</dbReference>
<dbReference type="PRINTS" id="PR00080">
    <property type="entry name" value="SDRFAMILY"/>
</dbReference>
<dbReference type="InterPro" id="IPR020904">
    <property type="entry name" value="Sc_DH/Rdtase_CS"/>
</dbReference>
<accession>A0A151A2Z8</accession>
<evidence type="ECO:0000256" key="1">
    <source>
        <dbReference type="ARBA" id="ARBA00002607"/>
    </source>
</evidence>
<dbReference type="GO" id="GO:0052588">
    <property type="term" value="F:diacetyl reductase ((S)-acetoin forming) (NAD+) activity"/>
    <property type="evidence" value="ECO:0007669"/>
    <property type="project" value="UniProtKB-EC"/>
</dbReference>
<proteinExistence type="inferred from homology"/>
<evidence type="ECO:0000256" key="6">
    <source>
        <dbReference type="ARBA" id="ARBA00017650"/>
    </source>
</evidence>
<dbReference type="RefSeq" id="WP_061854032.1">
    <property type="nucleotide sequence ID" value="NZ_LUGM01000002.1"/>
</dbReference>
<comment type="function">
    <text evidence="2">Catalyzes the irreversible reduction of 2,3-butanediol to (S)-acetoin in the presence of NADH.</text>
</comment>
<protein>
    <recommendedName>
        <fullName evidence="6">3-oxoacyl-[acyl-carrier-protein] reductase FabG</fullName>
        <ecNumber evidence="4">1.1.1.304</ecNumber>
    </recommendedName>
    <alternativeName>
        <fullName evidence="10">Acetoin(diacetyl) reductase</fullName>
    </alternativeName>
    <alternativeName>
        <fullName evidence="8 12">Beta-Ketoacyl-acyl carrier protein reductase</fullName>
    </alternativeName>
    <alternativeName>
        <fullName evidence="9">Beta-ketoacyl-ACP reductase</fullName>
    </alternativeName>
    <alternativeName>
        <fullName evidence="5">Diacetyl reductase [(S)-acetoin forming]</fullName>
    </alternativeName>
    <alternativeName>
        <fullName evidence="11">Meso-2,3-butanediol dehydrogenase</fullName>
    </alternativeName>
</protein>
<reference evidence="14 15" key="1">
    <citation type="submission" date="2016-02" db="EMBL/GenBank/DDBJ databases">
        <title>Draft genome sequence of hydrocarbon degrading Staphylococcus saprophyticus Strain CNV2, isolated from crude-oil contaminated soil from Noonmati Oil Refinery, Guwahati, Assam, India.</title>
        <authorList>
            <person name="Mukherjee A."/>
            <person name="Chettri B."/>
            <person name="Langpoklakpam J."/>
            <person name="Singh A.K."/>
            <person name="Chattopadhyay D.J."/>
        </authorList>
    </citation>
    <scope>NUCLEOTIDE SEQUENCE [LARGE SCALE GENOMIC DNA]</scope>
    <source>
        <strain evidence="14 15">CNV2</strain>
    </source>
</reference>
<dbReference type="EC" id="1.1.1.304" evidence="4"/>
<dbReference type="SUPFAM" id="SSF51735">
    <property type="entry name" value="NAD(P)-binding Rossmann-fold domains"/>
    <property type="match status" value="1"/>
</dbReference>
<evidence type="ECO:0000256" key="4">
    <source>
        <dbReference type="ARBA" id="ARBA00012848"/>
    </source>
</evidence>
<evidence type="ECO:0000313" key="14">
    <source>
        <dbReference type="EMBL" id="KYH13801.1"/>
    </source>
</evidence>
<organism evidence="14 15">
    <name type="scientific">Staphylococcus kloosii</name>
    <dbReference type="NCBI Taxonomy" id="29384"/>
    <lineage>
        <taxon>Bacteria</taxon>
        <taxon>Bacillati</taxon>
        <taxon>Bacillota</taxon>
        <taxon>Bacilli</taxon>
        <taxon>Bacillales</taxon>
        <taxon>Staphylococcaceae</taxon>
        <taxon>Staphylococcus</taxon>
    </lineage>
</organism>
<evidence type="ECO:0000256" key="13">
    <source>
        <dbReference type="ARBA" id="ARBA00047315"/>
    </source>
</evidence>
<comment type="function">
    <text evidence="1">Catalyzes the NADPH-dependent reduction of beta-ketoacyl-ACP substrates to beta-hydroxyacyl-ACP products, the first reductive step in the elongation cycle of fatty acid biosynthesis.</text>
</comment>
<dbReference type="AlphaFoldDB" id="A0A151A2Z8"/>
<dbReference type="GO" id="GO:0008206">
    <property type="term" value="P:bile acid metabolic process"/>
    <property type="evidence" value="ECO:0007669"/>
    <property type="project" value="UniProtKB-ARBA"/>
</dbReference>
<keyword evidence="7" id="KW-0560">Oxidoreductase</keyword>
<evidence type="ECO:0000256" key="3">
    <source>
        <dbReference type="ARBA" id="ARBA00006484"/>
    </source>
</evidence>
<sequence length="258" mass="28080">MLQNKVTIISGSASGIGLEIAKEFLNQGAKVVFTDINKEKLDAVVNSFKDKGFDCHAVVADVSNEDNVQKLVDETIKQYGRIDILVNNAGLQHVSNIEDFPTAKFKQMIDIMLVGTFIMTKHVLPIMKKQQFGRILNMSSINGVIGFSGKSAYNSAKHGIIGLTKVTALETAEDGITVNAICPGYIDTPLVRGQMEDLAKTRNVSVDQVLDEVLFPMIPQKRLVDIQEVADYSVFIASDKAKSVTGQAILIDGGYTAQ</sequence>
<evidence type="ECO:0000256" key="9">
    <source>
        <dbReference type="ARBA" id="ARBA00029899"/>
    </source>
</evidence>
<evidence type="ECO:0000256" key="7">
    <source>
        <dbReference type="ARBA" id="ARBA00023002"/>
    </source>
</evidence>
<comment type="caution">
    <text evidence="14">The sequence shown here is derived from an EMBL/GenBank/DDBJ whole genome shotgun (WGS) entry which is preliminary data.</text>
</comment>
<dbReference type="InterPro" id="IPR011294">
    <property type="entry name" value="3-OHbutyrate_DH"/>
</dbReference>
<dbReference type="Gene3D" id="3.40.50.720">
    <property type="entry name" value="NAD(P)-binding Rossmann-like Domain"/>
    <property type="match status" value="1"/>
</dbReference>
<evidence type="ECO:0000313" key="15">
    <source>
        <dbReference type="Proteomes" id="UP000075418"/>
    </source>
</evidence>
<dbReference type="InterPro" id="IPR036291">
    <property type="entry name" value="NAD(P)-bd_dom_sf"/>
</dbReference>
<dbReference type="PANTHER" id="PTHR42879:SF2">
    <property type="entry name" value="3-OXOACYL-[ACYL-CARRIER-PROTEIN] REDUCTASE FABG"/>
    <property type="match status" value="1"/>
</dbReference>
<comment type="catalytic activity">
    <reaction evidence="13">
        <text>(S)-acetoin + NAD(+) = diacetyl + NADH + H(+)</text>
        <dbReference type="Rhea" id="RHEA:27286"/>
        <dbReference type="ChEBI" id="CHEBI:15378"/>
        <dbReference type="ChEBI" id="CHEBI:15687"/>
        <dbReference type="ChEBI" id="CHEBI:16583"/>
        <dbReference type="ChEBI" id="CHEBI:57540"/>
        <dbReference type="ChEBI" id="CHEBI:57945"/>
        <dbReference type="EC" id="1.1.1.304"/>
    </reaction>
</comment>
<dbReference type="FunFam" id="3.40.50.720:FF:000084">
    <property type="entry name" value="Short-chain dehydrogenase reductase"/>
    <property type="match status" value="1"/>
</dbReference>